<dbReference type="Proteomes" id="UP001551675">
    <property type="component" value="Unassembled WGS sequence"/>
</dbReference>
<proteinExistence type="predicted"/>
<evidence type="ECO:0000256" key="1">
    <source>
        <dbReference type="SAM" id="SignalP"/>
    </source>
</evidence>
<evidence type="ECO:0000313" key="3">
    <source>
        <dbReference type="Proteomes" id="UP001551675"/>
    </source>
</evidence>
<keyword evidence="3" id="KW-1185">Reference proteome</keyword>
<name>A0ABV3GCV0_MICGL</name>
<dbReference type="RefSeq" id="WP_358132387.1">
    <property type="nucleotide sequence ID" value="NZ_JBFALK010000005.1"/>
</dbReference>
<feature type="signal peptide" evidence="1">
    <location>
        <begin position="1"/>
        <end position="23"/>
    </location>
</feature>
<organism evidence="2 3">
    <name type="scientific">Microtetraspora glauca</name>
    <dbReference type="NCBI Taxonomy" id="1996"/>
    <lineage>
        <taxon>Bacteria</taxon>
        <taxon>Bacillati</taxon>
        <taxon>Actinomycetota</taxon>
        <taxon>Actinomycetes</taxon>
        <taxon>Streptosporangiales</taxon>
        <taxon>Streptosporangiaceae</taxon>
        <taxon>Microtetraspora</taxon>
    </lineage>
</organism>
<feature type="chain" id="PRO_5045335745" description="Subtilisin inhibitor domain-containing protein" evidence="1">
    <location>
        <begin position="24"/>
        <end position="165"/>
    </location>
</feature>
<sequence>MRVLIVASTLLAALLWPSTAATAAAGSSLPTCPGVRVARVPVYAKEFKGAAAYIHVFHDAGRGKVCAFLNSSASTWGKPKDMTIQLKQCSRPSSGYGGCPGQLQSKVVRGWYSGRTGTVTLDIGRGCALAWGRVSWGPHYGLMATKTVACVAGAEGAGARGAEGA</sequence>
<reference evidence="2 3" key="1">
    <citation type="submission" date="2024-06" db="EMBL/GenBank/DDBJ databases">
        <title>The Natural Products Discovery Center: Release of the First 8490 Sequenced Strains for Exploring Actinobacteria Biosynthetic Diversity.</title>
        <authorList>
            <person name="Kalkreuter E."/>
            <person name="Kautsar S.A."/>
            <person name="Yang D."/>
            <person name="Bader C.D."/>
            <person name="Teijaro C.N."/>
            <person name="Fluegel L."/>
            <person name="Davis C.M."/>
            <person name="Simpson J.R."/>
            <person name="Lauterbach L."/>
            <person name="Steele A.D."/>
            <person name="Gui C."/>
            <person name="Meng S."/>
            <person name="Li G."/>
            <person name="Viehrig K."/>
            <person name="Ye F."/>
            <person name="Su P."/>
            <person name="Kiefer A.F."/>
            <person name="Nichols A."/>
            <person name="Cepeda A.J."/>
            <person name="Yan W."/>
            <person name="Fan B."/>
            <person name="Jiang Y."/>
            <person name="Adhikari A."/>
            <person name="Zheng C.-J."/>
            <person name="Schuster L."/>
            <person name="Cowan T.M."/>
            <person name="Smanski M.J."/>
            <person name="Chevrette M.G."/>
            <person name="De Carvalho L.P.S."/>
            <person name="Shen B."/>
        </authorList>
    </citation>
    <scope>NUCLEOTIDE SEQUENCE [LARGE SCALE GENOMIC DNA]</scope>
    <source>
        <strain evidence="2 3">NPDC050100</strain>
    </source>
</reference>
<keyword evidence="1" id="KW-0732">Signal</keyword>
<gene>
    <name evidence="2" type="ORF">AB0I59_12580</name>
</gene>
<comment type="caution">
    <text evidence="2">The sequence shown here is derived from an EMBL/GenBank/DDBJ whole genome shotgun (WGS) entry which is preliminary data.</text>
</comment>
<evidence type="ECO:0008006" key="4">
    <source>
        <dbReference type="Google" id="ProtNLM"/>
    </source>
</evidence>
<dbReference type="EMBL" id="JBFALK010000005">
    <property type="protein sequence ID" value="MEV0969465.1"/>
    <property type="molecule type" value="Genomic_DNA"/>
</dbReference>
<evidence type="ECO:0000313" key="2">
    <source>
        <dbReference type="EMBL" id="MEV0969465.1"/>
    </source>
</evidence>
<accession>A0ABV3GCV0</accession>
<protein>
    <recommendedName>
        <fullName evidence="4">Subtilisin inhibitor domain-containing protein</fullName>
    </recommendedName>
</protein>